<organism evidence="1 2">
    <name type="scientific">Candidatus Onthomorpha intestinigallinarum</name>
    <dbReference type="NCBI Taxonomy" id="2840880"/>
    <lineage>
        <taxon>Bacteria</taxon>
        <taxon>Pseudomonadati</taxon>
        <taxon>Bacteroidota</taxon>
        <taxon>Bacteroidia</taxon>
        <taxon>Bacteroidales</taxon>
        <taxon>Candidatus Onthomorpha</taxon>
    </lineage>
</organism>
<dbReference type="AlphaFoldDB" id="A0A9D1UIG9"/>
<proteinExistence type="predicted"/>
<dbReference type="Pfam" id="PF05164">
    <property type="entry name" value="ZapA"/>
    <property type="match status" value="1"/>
</dbReference>
<comment type="caution">
    <text evidence="1">The sequence shown here is derived from an EMBL/GenBank/DDBJ whole genome shotgun (WGS) entry which is preliminary data.</text>
</comment>
<dbReference type="SUPFAM" id="SSF102829">
    <property type="entry name" value="Cell division protein ZapA-like"/>
    <property type="match status" value="1"/>
</dbReference>
<keyword evidence="1" id="KW-0131">Cell cycle</keyword>
<dbReference type="GO" id="GO:0051301">
    <property type="term" value="P:cell division"/>
    <property type="evidence" value="ECO:0007669"/>
    <property type="project" value="UniProtKB-KW"/>
</dbReference>
<reference evidence="1" key="1">
    <citation type="journal article" date="2021" name="PeerJ">
        <title>Extensive microbial diversity within the chicken gut microbiome revealed by metagenomics and culture.</title>
        <authorList>
            <person name="Gilroy R."/>
            <person name="Ravi A."/>
            <person name="Getino M."/>
            <person name="Pursley I."/>
            <person name="Horton D.L."/>
            <person name="Alikhan N.F."/>
            <person name="Baker D."/>
            <person name="Gharbi K."/>
            <person name="Hall N."/>
            <person name="Watson M."/>
            <person name="Adriaenssens E.M."/>
            <person name="Foster-Nyarko E."/>
            <person name="Jarju S."/>
            <person name="Secka A."/>
            <person name="Antonio M."/>
            <person name="Oren A."/>
            <person name="Chaudhuri R.R."/>
            <person name="La Ragione R."/>
            <person name="Hildebrand F."/>
            <person name="Pallen M.J."/>
        </authorList>
    </citation>
    <scope>NUCLEOTIDE SEQUENCE</scope>
    <source>
        <strain evidence="1">Gambia16-930</strain>
    </source>
</reference>
<dbReference type="InterPro" id="IPR007838">
    <property type="entry name" value="Cell_div_ZapA-like"/>
</dbReference>
<reference evidence="1" key="2">
    <citation type="submission" date="2021-04" db="EMBL/GenBank/DDBJ databases">
        <authorList>
            <person name="Gilroy R."/>
        </authorList>
    </citation>
    <scope>NUCLEOTIDE SEQUENCE</scope>
    <source>
        <strain evidence="1">Gambia16-930</strain>
    </source>
</reference>
<evidence type="ECO:0000313" key="1">
    <source>
        <dbReference type="EMBL" id="HIW87841.1"/>
    </source>
</evidence>
<keyword evidence="1" id="KW-0132">Cell division</keyword>
<sequence length="101" mass="11820">MTDILKVAIEIAGRKYNVNIKETDKDIFEEAARMVSDTLNTYEQKYSYEDKQDLLALVLLQYTTSYIKMYRSKTGDNNDVVVSRLRQLNQVLTEITDKMEK</sequence>
<dbReference type="EMBL" id="DXGG01000193">
    <property type="protein sequence ID" value="HIW87841.1"/>
    <property type="molecule type" value="Genomic_DNA"/>
</dbReference>
<name>A0A9D1UIG9_9BACT</name>
<evidence type="ECO:0000313" key="2">
    <source>
        <dbReference type="Proteomes" id="UP000824267"/>
    </source>
</evidence>
<protein>
    <submittedName>
        <fullName evidence="1">Cell division protein ZapA</fullName>
    </submittedName>
</protein>
<accession>A0A9D1UIG9</accession>
<dbReference type="Proteomes" id="UP000824267">
    <property type="component" value="Unassembled WGS sequence"/>
</dbReference>
<gene>
    <name evidence="1" type="ORF">IAC47_06170</name>
</gene>
<dbReference type="InterPro" id="IPR036192">
    <property type="entry name" value="Cell_div_ZapA-like_sf"/>
</dbReference>